<evidence type="ECO:0008006" key="4">
    <source>
        <dbReference type="Google" id="ProtNLM"/>
    </source>
</evidence>
<comment type="caution">
    <text evidence="2">The sequence shown here is derived from an EMBL/GenBank/DDBJ whole genome shotgun (WGS) entry which is preliminary data.</text>
</comment>
<keyword evidence="1" id="KW-0472">Membrane</keyword>
<dbReference type="Gramene" id="XM_028361895.1">
    <property type="protein sequence ID" value="XP_028217696.1"/>
    <property type="gene ID" value="LOC114399685"/>
</dbReference>
<proteinExistence type="predicted"/>
<evidence type="ECO:0000313" key="3">
    <source>
        <dbReference type="Proteomes" id="UP000289340"/>
    </source>
</evidence>
<name>A0A445FJY1_GLYSO</name>
<keyword evidence="3" id="KW-1185">Reference proteome</keyword>
<protein>
    <recommendedName>
        <fullName evidence="4">Transmembrane protein</fullName>
    </recommendedName>
</protein>
<organism evidence="2 3">
    <name type="scientific">Glycine soja</name>
    <name type="common">Wild soybean</name>
    <dbReference type="NCBI Taxonomy" id="3848"/>
    <lineage>
        <taxon>Eukaryota</taxon>
        <taxon>Viridiplantae</taxon>
        <taxon>Streptophyta</taxon>
        <taxon>Embryophyta</taxon>
        <taxon>Tracheophyta</taxon>
        <taxon>Spermatophyta</taxon>
        <taxon>Magnoliopsida</taxon>
        <taxon>eudicotyledons</taxon>
        <taxon>Gunneridae</taxon>
        <taxon>Pentapetalae</taxon>
        <taxon>rosids</taxon>
        <taxon>fabids</taxon>
        <taxon>Fabales</taxon>
        <taxon>Fabaceae</taxon>
        <taxon>Papilionoideae</taxon>
        <taxon>50 kb inversion clade</taxon>
        <taxon>NPAAA clade</taxon>
        <taxon>indigoferoid/millettioid clade</taxon>
        <taxon>Phaseoleae</taxon>
        <taxon>Glycine</taxon>
        <taxon>Glycine subgen. Soja</taxon>
    </lineage>
</organism>
<feature type="transmembrane region" description="Helical" evidence="1">
    <location>
        <begin position="66"/>
        <end position="99"/>
    </location>
</feature>
<dbReference type="EMBL" id="QZWG01000019">
    <property type="protein sequence ID" value="RZB49103.1"/>
    <property type="molecule type" value="Genomic_DNA"/>
</dbReference>
<dbReference type="PANTHER" id="PTHR37172:SF3">
    <property type="entry name" value="TRANSMEMBRANE PROTEIN"/>
    <property type="match status" value="1"/>
</dbReference>
<feature type="transmembrane region" description="Helical" evidence="1">
    <location>
        <begin position="120"/>
        <end position="138"/>
    </location>
</feature>
<gene>
    <name evidence="2" type="ORF">D0Y65_052203</name>
</gene>
<sequence length="301" mass="34418">MVAMGNLQQKAKELFKFKCLTPKEMFYLITFTLLSLLLPLSFLLLAKFSDAQYYLQTLAWYHSPQHFPYVLTLALHINPLILYVLVSIISMASLIHGLTGKIIILSDSLSSSSTFLQPRILTAWIVLCTFQVCVGLGIEGSIEAGLYDSNDESMSFKFGVERILLSRVVFLLGLHETMQVWARMVVRPVVDDTVFGVAAREEKWVERVVVAASLGALWWWRLREDVESLVVMVEAKTEQLMDVRVSDFVGWWLYYLTLTIGIVRVLRGLMWMVTVCLCRRRRRRATGVSTVVEHCQIDDKV</sequence>
<feature type="transmembrane region" description="Helical" evidence="1">
    <location>
        <begin position="252"/>
        <end position="277"/>
    </location>
</feature>
<feature type="transmembrane region" description="Helical" evidence="1">
    <location>
        <begin position="25"/>
        <end position="46"/>
    </location>
</feature>
<dbReference type="PANTHER" id="PTHR37172">
    <property type="entry name" value="TRANSMEMBRANE PROTEIN"/>
    <property type="match status" value="1"/>
</dbReference>
<dbReference type="Proteomes" id="UP000289340">
    <property type="component" value="Chromosome 19"/>
</dbReference>
<keyword evidence="1" id="KW-1133">Transmembrane helix</keyword>
<accession>A0A445FJY1</accession>
<evidence type="ECO:0000256" key="1">
    <source>
        <dbReference type="SAM" id="Phobius"/>
    </source>
</evidence>
<feature type="transmembrane region" description="Helical" evidence="1">
    <location>
        <begin position="158"/>
        <end position="174"/>
    </location>
</feature>
<evidence type="ECO:0000313" key="2">
    <source>
        <dbReference type="EMBL" id="RZB49103.1"/>
    </source>
</evidence>
<reference evidence="2 3" key="1">
    <citation type="submission" date="2018-09" db="EMBL/GenBank/DDBJ databases">
        <title>A high-quality reference genome of wild soybean provides a powerful tool to mine soybean genomes.</title>
        <authorList>
            <person name="Xie M."/>
            <person name="Chung C.Y.L."/>
            <person name="Li M.-W."/>
            <person name="Wong F.-L."/>
            <person name="Chan T.-F."/>
            <person name="Lam H.-M."/>
        </authorList>
    </citation>
    <scope>NUCLEOTIDE SEQUENCE [LARGE SCALE GENOMIC DNA]</scope>
    <source>
        <strain evidence="3">cv. W05</strain>
        <tissue evidence="2">Hypocotyl of etiolated seedlings</tissue>
    </source>
</reference>
<dbReference type="AlphaFoldDB" id="A0A445FJY1"/>
<keyword evidence="1" id="KW-0812">Transmembrane</keyword>